<dbReference type="PANTHER" id="PTHR36984:SF1">
    <property type="entry name" value="CRISPR-ASSOCIATED ENDORIBONUCLEASE CAS6 1"/>
    <property type="match status" value="1"/>
</dbReference>
<dbReference type="AlphaFoldDB" id="A0A9Y1FN75"/>
<dbReference type="Pfam" id="PF01881">
    <property type="entry name" value="Cas_Cas6_C"/>
    <property type="match status" value="1"/>
</dbReference>
<dbReference type="NCBIfam" id="TIGR01877">
    <property type="entry name" value="cas_cas6"/>
    <property type="match status" value="1"/>
</dbReference>
<dbReference type="GO" id="GO:0051607">
    <property type="term" value="P:defense response to virus"/>
    <property type="evidence" value="ECO:0007669"/>
    <property type="project" value="UniProtKB-KW"/>
</dbReference>
<keyword evidence="3" id="KW-0051">Antiviral defense</keyword>
<proteinExistence type="inferred from homology"/>
<dbReference type="PANTHER" id="PTHR36984">
    <property type="entry name" value="CRISPR-ASSOCIATED ENDORIBONUCLEASE CAS6 1"/>
    <property type="match status" value="1"/>
</dbReference>
<evidence type="ECO:0000256" key="1">
    <source>
        <dbReference type="ARBA" id="ARBA00005937"/>
    </source>
</evidence>
<dbReference type="Pfam" id="PF21350">
    <property type="entry name" value="Cas6_I-A"/>
    <property type="match status" value="1"/>
</dbReference>
<sequence>MRLKIFVEKVTDGPLNFNYQHWLASAILRKISESKKEVSQRLHRKTKFKYYNFSNLIIEKKQVSKKGLYFKEAFFYFVSIDNDFLDGLATGVFKDLKFHLGAQQFIVKRIKVEDNEDIKSECTLRTLSPVYTKTLRKNKEGKLKPYDLTPKDLKFNENLHRNLLERYYRYYGRKPKQDFFEITKIHTLKLMRVLIKNSYRRCTLMTFDVQAGKELLEFAYNTGLGEKTGLGFGCIEVVE</sequence>
<feature type="domain" description="CRISPR associated protein Cas6 C-terminal" evidence="5">
    <location>
        <begin position="116"/>
        <end position="237"/>
    </location>
</feature>
<evidence type="ECO:0000256" key="4">
    <source>
        <dbReference type="PIRSR" id="PIRSR005054-1"/>
    </source>
</evidence>
<evidence type="ECO:0000313" key="6">
    <source>
        <dbReference type="EMBL" id="UJG43467.1"/>
    </source>
</evidence>
<evidence type="ECO:0000259" key="5">
    <source>
        <dbReference type="Pfam" id="PF01881"/>
    </source>
</evidence>
<dbReference type="GO" id="GO:0003723">
    <property type="term" value="F:RNA binding"/>
    <property type="evidence" value="ECO:0007669"/>
    <property type="project" value="UniProtKB-KW"/>
</dbReference>
<comment type="similarity">
    <text evidence="1">Belongs to the CRISPR-associated protein Cas6/Cse3/CasE family.</text>
</comment>
<keyword evidence="2" id="KW-0694">RNA-binding</keyword>
<gene>
    <name evidence="6" type="primary">cas6</name>
    <name evidence="6" type="ORF">K9W46_13995</name>
</gene>
<dbReference type="Proteomes" id="UP001200513">
    <property type="component" value="Chromosome"/>
</dbReference>
<evidence type="ECO:0000256" key="2">
    <source>
        <dbReference type="ARBA" id="ARBA00022884"/>
    </source>
</evidence>
<accession>A0A9Y1FN75</accession>
<feature type="site" description="Transition state stabilizer" evidence="4">
    <location>
        <position position="49"/>
    </location>
</feature>
<dbReference type="Gene3D" id="3.30.70.1890">
    <property type="match status" value="1"/>
</dbReference>
<dbReference type="Gene3D" id="3.30.70.1900">
    <property type="match status" value="1"/>
</dbReference>
<protein>
    <submittedName>
        <fullName evidence="6">CRISPR-associated endoribonuclease Cas6</fullName>
    </submittedName>
</protein>
<organism evidence="6">
    <name type="scientific">Candidatus Heimdallarchaeum endolithica</name>
    <dbReference type="NCBI Taxonomy" id="2876572"/>
    <lineage>
        <taxon>Archaea</taxon>
        <taxon>Promethearchaeati</taxon>
        <taxon>Candidatus Heimdallarchaeota</taxon>
        <taxon>Candidatus Heimdallarchaeia (ex Rinke et al. 2021) (nom. nud.)</taxon>
        <taxon>Candidatus Heimdallarchaeales</taxon>
        <taxon>Candidatus Heimdallarchaeaceae</taxon>
        <taxon>Candidatus Heimdallarchaeum</taxon>
    </lineage>
</organism>
<dbReference type="EMBL" id="CP084167">
    <property type="protein sequence ID" value="UJG43467.1"/>
    <property type="molecule type" value="Genomic_DNA"/>
</dbReference>
<name>A0A9Y1FN75_9ARCH</name>
<reference evidence="6" key="1">
    <citation type="journal article" date="2022" name="Nat. Microbiol.">
        <title>Unique mobile elements and scalable gene flow at the prokaryote-eukaryote boundary revealed by circularized Asgard archaea genomes.</title>
        <authorList>
            <person name="Wu F."/>
            <person name="Speth D.R."/>
            <person name="Philosof A."/>
            <person name="Cremiere A."/>
            <person name="Narayanan A."/>
            <person name="Barco R.A."/>
            <person name="Connon S.A."/>
            <person name="Amend J.P."/>
            <person name="Antoshechkin I.A."/>
            <person name="Orphan V.J."/>
        </authorList>
    </citation>
    <scope>NUCLEOTIDE SEQUENCE</scope>
    <source>
        <strain evidence="6">PR6</strain>
    </source>
</reference>
<dbReference type="GO" id="GO:0016788">
    <property type="term" value="F:hydrolase activity, acting on ester bonds"/>
    <property type="evidence" value="ECO:0007669"/>
    <property type="project" value="InterPro"/>
</dbReference>
<dbReference type="InterPro" id="IPR010156">
    <property type="entry name" value="CRISPR-assoc_prot_Cas6"/>
</dbReference>
<dbReference type="InterPro" id="IPR049435">
    <property type="entry name" value="Cas_Cas6_C"/>
</dbReference>
<dbReference type="InterPro" id="IPR045747">
    <property type="entry name" value="CRISPR-assoc_prot_Cas6_N_sf"/>
</dbReference>
<dbReference type="PIRSF" id="PIRSF005054">
    <property type="entry name" value="PF1131"/>
    <property type="match status" value="1"/>
</dbReference>
<evidence type="ECO:0000256" key="3">
    <source>
        <dbReference type="ARBA" id="ARBA00023118"/>
    </source>
</evidence>